<dbReference type="GO" id="GO:0008194">
    <property type="term" value="F:UDP-glycosyltransferase activity"/>
    <property type="evidence" value="ECO:0007669"/>
    <property type="project" value="InterPro"/>
</dbReference>
<accession>A0A7L4JH31</accession>
<keyword evidence="3" id="KW-1185">Reference proteome</keyword>
<gene>
    <name evidence="2" type="primary">Ugt1a4</name>
    <name evidence="2" type="ORF">PORRUF_R14452</name>
</gene>
<dbReference type="Proteomes" id="UP000572837">
    <property type="component" value="Unassembled WGS sequence"/>
</dbReference>
<feature type="non-terminal residue" evidence="2">
    <location>
        <position position="87"/>
    </location>
</feature>
<reference evidence="2 3" key="1">
    <citation type="submission" date="2020-02" db="EMBL/GenBank/DDBJ databases">
        <title>Bird 10,000 Genomes (B10K) Project - Family phase.</title>
        <authorList>
            <person name="Zhang G."/>
        </authorList>
    </citation>
    <scope>NUCLEOTIDE SEQUENCE [LARGE SCALE GENOMIC DNA]</scope>
    <source>
        <strain evidence="2">B10K-IZ-033-81</strain>
        <tissue evidence="2">Muscle</tissue>
    </source>
</reference>
<dbReference type="AlphaFoldDB" id="A0A7L4JH31"/>
<name>A0A7L4JH31_9PASS</name>
<evidence type="ECO:0000313" key="3">
    <source>
        <dbReference type="Proteomes" id="UP000572837"/>
    </source>
</evidence>
<sequence length="87" mass="10223">VVAPEVSLHIKPTKNFVIKMYSVPYTQEELEKALQAFFQGSLEEGWIFKRFLKAYKGMKTLSGCWVTSCEQLLQNKELIRYLEENKF</sequence>
<dbReference type="EMBL" id="VZSW01006852">
    <property type="protein sequence ID" value="NXY39927.1"/>
    <property type="molecule type" value="Genomic_DNA"/>
</dbReference>
<dbReference type="InterPro" id="IPR002213">
    <property type="entry name" value="UDP_glucos_trans"/>
</dbReference>
<evidence type="ECO:0000313" key="2">
    <source>
        <dbReference type="EMBL" id="NXY39927.1"/>
    </source>
</evidence>
<keyword evidence="1 2" id="KW-0808">Transferase</keyword>
<protein>
    <submittedName>
        <fullName evidence="2">UD14 glucuronosyltransferase</fullName>
    </submittedName>
</protein>
<feature type="non-terminal residue" evidence="2">
    <location>
        <position position="1"/>
    </location>
</feature>
<proteinExistence type="predicted"/>
<dbReference type="Pfam" id="PF00201">
    <property type="entry name" value="UDPGT"/>
    <property type="match status" value="1"/>
</dbReference>
<evidence type="ECO:0000256" key="1">
    <source>
        <dbReference type="ARBA" id="ARBA00022679"/>
    </source>
</evidence>
<organism evidence="2 3">
    <name type="scientific">Pomatorhinus ruficollis</name>
    <name type="common">streak-breasted scimitar babbler</name>
    <dbReference type="NCBI Taxonomy" id="932028"/>
    <lineage>
        <taxon>Eukaryota</taxon>
        <taxon>Metazoa</taxon>
        <taxon>Chordata</taxon>
        <taxon>Craniata</taxon>
        <taxon>Vertebrata</taxon>
        <taxon>Euteleostomi</taxon>
        <taxon>Archelosauria</taxon>
        <taxon>Archosauria</taxon>
        <taxon>Dinosauria</taxon>
        <taxon>Saurischia</taxon>
        <taxon>Theropoda</taxon>
        <taxon>Coelurosauria</taxon>
        <taxon>Aves</taxon>
        <taxon>Neognathae</taxon>
        <taxon>Neoaves</taxon>
        <taxon>Telluraves</taxon>
        <taxon>Australaves</taxon>
        <taxon>Passeriformes</taxon>
        <taxon>Sylvioidea</taxon>
        <taxon>Timaliidae</taxon>
        <taxon>Pomatorhinus</taxon>
    </lineage>
</organism>
<comment type="caution">
    <text evidence="2">The sequence shown here is derived from an EMBL/GenBank/DDBJ whole genome shotgun (WGS) entry which is preliminary data.</text>
</comment>